<feature type="coiled-coil region" evidence="1">
    <location>
        <begin position="104"/>
        <end position="153"/>
    </location>
</feature>
<feature type="region of interest" description="Disordered" evidence="2">
    <location>
        <begin position="466"/>
        <end position="524"/>
    </location>
</feature>
<feature type="compositionally biased region" description="Acidic residues" evidence="2">
    <location>
        <begin position="270"/>
        <end position="286"/>
    </location>
</feature>
<dbReference type="STRING" id="1314674.A0A0D7BUE9"/>
<keyword evidence="1" id="KW-0175">Coiled coil</keyword>
<proteinExistence type="predicted"/>
<feature type="compositionally biased region" description="Low complexity" evidence="2">
    <location>
        <begin position="506"/>
        <end position="517"/>
    </location>
</feature>
<feature type="domain" description="DUF3835" evidence="3">
    <location>
        <begin position="623"/>
        <end position="637"/>
    </location>
</feature>
<dbReference type="Proteomes" id="UP000054007">
    <property type="component" value="Unassembled WGS sequence"/>
</dbReference>
<feature type="region of interest" description="Disordered" evidence="2">
    <location>
        <begin position="196"/>
        <end position="289"/>
    </location>
</feature>
<accession>A0A0D7BUE9</accession>
<evidence type="ECO:0000256" key="2">
    <source>
        <dbReference type="SAM" id="MobiDB-lite"/>
    </source>
</evidence>
<feature type="compositionally biased region" description="Basic and acidic residues" evidence="2">
    <location>
        <begin position="601"/>
        <end position="611"/>
    </location>
</feature>
<feature type="region of interest" description="Disordered" evidence="2">
    <location>
        <begin position="412"/>
        <end position="452"/>
    </location>
</feature>
<feature type="compositionally biased region" description="Polar residues" evidence="2">
    <location>
        <begin position="467"/>
        <end position="496"/>
    </location>
</feature>
<evidence type="ECO:0000313" key="4">
    <source>
        <dbReference type="EMBL" id="KIY73226.1"/>
    </source>
</evidence>
<gene>
    <name evidence="4" type="ORF">CYLTODRAFT_485668</name>
</gene>
<dbReference type="AlphaFoldDB" id="A0A0D7BUE9"/>
<reference evidence="4 5" key="1">
    <citation type="journal article" date="2015" name="Fungal Genet. Biol.">
        <title>Evolution of novel wood decay mechanisms in Agaricales revealed by the genome sequences of Fistulina hepatica and Cylindrobasidium torrendii.</title>
        <authorList>
            <person name="Floudas D."/>
            <person name="Held B.W."/>
            <person name="Riley R."/>
            <person name="Nagy L.G."/>
            <person name="Koehler G."/>
            <person name="Ransdell A.S."/>
            <person name="Younus H."/>
            <person name="Chow J."/>
            <person name="Chiniquy J."/>
            <person name="Lipzen A."/>
            <person name="Tritt A."/>
            <person name="Sun H."/>
            <person name="Haridas S."/>
            <person name="LaButti K."/>
            <person name="Ohm R.A."/>
            <person name="Kues U."/>
            <person name="Blanchette R.A."/>
            <person name="Grigoriev I.V."/>
            <person name="Minto R.E."/>
            <person name="Hibbett D.S."/>
        </authorList>
    </citation>
    <scope>NUCLEOTIDE SEQUENCE [LARGE SCALE GENOMIC DNA]</scope>
    <source>
        <strain evidence="4 5">FP15055 ss-10</strain>
    </source>
</reference>
<dbReference type="OrthoDB" id="21413at2759"/>
<feature type="compositionally biased region" description="Polar residues" evidence="2">
    <location>
        <begin position="617"/>
        <end position="627"/>
    </location>
</feature>
<feature type="compositionally biased region" description="Basic and acidic residues" evidence="2">
    <location>
        <begin position="420"/>
        <end position="431"/>
    </location>
</feature>
<dbReference type="InterPro" id="IPR024325">
    <property type="entry name" value="DUF3835"/>
</dbReference>
<dbReference type="Pfam" id="PF12927">
    <property type="entry name" value="DUF3835"/>
    <property type="match status" value="2"/>
</dbReference>
<organism evidence="4 5">
    <name type="scientific">Cylindrobasidium torrendii FP15055 ss-10</name>
    <dbReference type="NCBI Taxonomy" id="1314674"/>
    <lineage>
        <taxon>Eukaryota</taxon>
        <taxon>Fungi</taxon>
        <taxon>Dikarya</taxon>
        <taxon>Basidiomycota</taxon>
        <taxon>Agaricomycotina</taxon>
        <taxon>Agaricomycetes</taxon>
        <taxon>Agaricomycetidae</taxon>
        <taxon>Agaricales</taxon>
        <taxon>Marasmiineae</taxon>
        <taxon>Physalacriaceae</taxon>
        <taxon>Cylindrobasidium</taxon>
    </lineage>
</organism>
<evidence type="ECO:0000256" key="1">
    <source>
        <dbReference type="SAM" id="Coils"/>
    </source>
</evidence>
<keyword evidence="5" id="KW-1185">Reference proteome</keyword>
<feature type="region of interest" description="Disordered" evidence="2">
    <location>
        <begin position="308"/>
        <end position="333"/>
    </location>
</feature>
<name>A0A0D7BUE9_9AGAR</name>
<feature type="domain" description="DUF3835" evidence="3">
    <location>
        <begin position="277"/>
        <end position="342"/>
    </location>
</feature>
<sequence>MSGSTTNLSESGAEAFKALLNTVAPGAEGKLSEDALHRLSDRYKQLVGDKENAQNILAGLNGGELTNEEGLPIVDINEEVTEDGSRPIGSLEEPEIAPIASLPLAELEARRRERDSILDRLEAEEEEAERHDNEAAIEQRRHAIEMKRELERKEVERLAKQKAMQKKMGKALLKSIVSDEQEIVVEGPEPKKKVAFADASDVEETGDVYQGRLTPASKRPTLVSHLRSDQTLPMRIDVVERTPGPAVAPQLEPEPYIDSDDESNPPTSDSELEGDSDEEFEEGEDLDYARHQREILLEYHRKRDTIGQDVAAAMTSHTHSHDEDVPVPPTRRSVSRFQSERLAASYNTSTSSTSLGSIAVLPVSGAETVQTAIKVGKVDSDGQLVSGPGDDDDTSDAELQEVLELIRKGEIYNAGPHGHPKLDPTKPRLQEEAPVASSEFTGLPPITPKPKVSRFKASRPLAVKMPSETNVDASLQSAVTPVNTLERSSPKLSQEPSLKGSPLGTPSSSSKPFSLPPDFDRSYLPVDGNPMSMVVESPSFPSNAAFSQPVQSGRQAMGTNVMERLAPTMRAGVVERGVMNTGVMERSPAAIAGIVERDVVKERQEERERLRPSRPPTISSSASNPPQKMSRFKAGRM</sequence>
<evidence type="ECO:0000259" key="3">
    <source>
        <dbReference type="Pfam" id="PF12927"/>
    </source>
</evidence>
<dbReference type="EMBL" id="KN880437">
    <property type="protein sequence ID" value="KIY73226.1"/>
    <property type="molecule type" value="Genomic_DNA"/>
</dbReference>
<evidence type="ECO:0000313" key="5">
    <source>
        <dbReference type="Proteomes" id="UP000054007"/>
    </source>
</evidence>
<protein>
    <recommendedName>
        <fullName evidence="3">DUF3835 domain-containing protein</fullName>
    </recommendedName>
</protein>
<feature type="region of interest" description="Disordered" evidence="2">
    <location>
        <begin position="601"/>
        <end position="637"/>
    </location>
</feature>